<accession>A0ABM0YFK5</accession>
<proteinExistence type="predicted"/>
<evidence type="ECO:0000313" key="1">
    <source>
        <dbReference type="Proteomes" id="UP000694864"/>
    </source>
</evidence>
<dbReference type="Proteomes" id="UP000694864">
    <property type="component" value="Chromosome 3"/>
</dbReference>
<name>A0ABM0YFK5_CAMSA</name>
<sequence>MISYGDGLIKPAEIPIFNGFYPCIWISKVERFFRFSQNNDVEKIRLVSSHLEGDALSWFKHVSFTNWKDFKSQLYVRFGNINPRGPPIQTSAYEVVLVKYSMQESNSAKKENNFPEEKPLTEKEESVCVKKLSHQQASDLEVAGKRFRENIKMASVKEKERLKSEKKRRFLKAWRFKFKDNKSESRKLIKHQLFSSEDGKSIGFFLHATVRLVQRRRRFQSLKRRKQAAMSLVMSNLRMMQVSKGLKQLIYGDMQPLQHAIGGVNQHLVLDEAGSQEHAITKVDSVLVNSTSVNVKIVDKAQEDRVCLVGDWNSFFSVWHRWRNMDLYQICWLNQQSLQQIKEKTSIQNDGGTHEESITQLSHQFVALSHLQVPISTLEPSHRNRSAYLGVLERFPSASMRKTSA</sequence>
<gene>
    <name evidence="2" type="primary">LOC104777597</name>
</gene>
<evidence type="ECO:0000313" key="2">
    <source>
        <dbReference type="RefSeq" id="XP_010500177.1"/>
    </source>
</evidence>
<organism evidence="1 2">
    <name type="scientific">Camelina sativa</name>
    <name type="common">False flax</name>
    <name type="synonym">Myagrum sativum</name>
    <dbReference type="NCBI Taxonomy" id="90675"/>
    <lineage>
        <taxon>Eukaryota</taxon>
        <taxon>Viridiplantae</taxon>
        <taxon>Streptophyta</taxon>
        <taxon>Embryophyta</taxon>
        <taxon>Tracheophyta</taxon>
        <taxon>Spermatophyta</taxon>
        <taxon>Magnoliopsida</taxon>
        <taxon>eudicotyledons</taxon>
        <taxon>Gunneridae</taxon>
        <taxon>Pentapetalae</taxon>
        <taxon>rosids</taxon>
        <taxon>malvids</taxon>
        <taxon>Brassicales</taxon>
        <taxon>Brassicaceae</taxon>
        <taxon>Camelineae</taxon>
        <taxon>Camelina</taxon>
    </lineage>
</organism>
<keyword evidence="1" id="KW-1185">Reference proteome</keyword>
<dbReference type="RefSeq" id="XP_010500177.1">
    <property type="nucleotide sequence ID" value="XM_010501875.2"/>
</dbReference>
<reference evidence="1" key="1">
    <citation type="journal article" date="2014" name="Nat. Commun.">
        <title>The emerging biofuel crop Camelina sativa retains a highly undifferentiated hexaploid genome structure.</title>
        <authorList>
            <person name="Kagale S."/>
            <person name="Koh C."/>
            <person name="Nixon J."/>
            <person name="Bollina V."/>
            <person name="Clarke W.E."/>
            <person name="Tuteja R."/>
            <person name="Spillane C."/>
            <person name="Robinson S.J."/>
            <person name="Links M.G."/>
            <person name="Clarke C."/>
            <person name="Higgins E.E."/>
            <person name="Huebert T."/>
            <person name="Sharpe A.G."/>
            <person name="Parkin I.A."/>
        </authorList>
    </citation>
    <scope>NUCLEOTIDE SEQUENCE [LARGE SCALE GENOMIC DNA]</scope>
    <source>
        <strain evidence="1">cv. DH55</strain>
    </source>
</reference>
<protein>
    <submittedName>
        <fullName evidence="2">Uncharacterized protein LOC104777597</fullName>
    </submittedName>
</protein>
<dbReference type="GeneID" id="104777597"/>
<reference evidence="2" key="2">
    <citation type="submission" date="2025-08" db="UniProtKB">
        <authorList>
            <consortium name="RefSeq"/>
        </authorList>
    </citation>
    <scope>IDENTIFICATION</scope>
    <source>
        <tissue evidence="2">Leaf</tissue>
    </source>
</reference>